<protein>
    <submittedName>
        <fullName evidence="2">Uncharacterized protein</fullName>
    </submittedName>
</protein>
<reference evidence="2" key="1">
    <citation type="submission" date="2022-11" db="UniProtKB">
        <authorList>
            <consortium name="WormBaseParasite"/>
        </authorList>
    </citation>
    <scope>IDENTIFICATION</scope>
</reference>
<sequence length="68" mass="7739">MEQGPQIGDKFQFEIADRRLDQLSDIISDEFYLDDPILSIFGLNTGRSGERTTSIICLKNRQILDGCM</sequence>
<dbReference type="Proteomes" id="UP000887565">
    <property type="component" value="Unplaced"/>
</dbReference>
<evidence type="ECO:0000313" key="2">
    <source>
        <dbReference type="WBParaSite" id="nRc.2.0.1.t31250-RA"/>
    </source>
</evidence>
<proteinExistence type="predicted"/>
<dbReference type="WBParaSite" id="nRc.2.0.1.t31250-RA">
    <property type="protein sequence ID" value="nRc.2.0.1.t31250-RA"/>
    <property type="gene ID" value="nRc.2.0.1.g31250"/>
</dbReference>
<keyword evidence="1" id="KW-1185">Reference proteome</keyword>
<dbReference type="AlphaFoldDB" id="A0A915JZ43"/>
<organism evidence="1 2">
    <name type="scientific">Romanomermis culicivorax</name>
    <name type="common">Nematode worm</name>
    <dbReference type="NCBI Taxonomy" id="13658"/>
    <lineage>
        <taxon>Eukaryota</taxon>
        <taxon>Metazoa</taxon>
        <taxon>Ecdysozoa</taxon>
        <taxon>Nematoda</taxon>
        <taxon>Enoplea</taxon>
        <taxon>Dorylaimia</taxon>
        <taxon>Mermithida</taxon>
        <taxon>Mermithoidea</taxon>
        <taxon>Mermithidae</taxon>
        <taxon>Romanomermis</taxon>
    </lineage>
</organism>
<accession>A0A915JZ43</accession>
<name>A0A915JZ43_ROMCU</name>
<evidence type="ECO:0000313" key="1">
    <source>
        <dbReference type="Proteomes" id="UP000887565"/>
    </source>
</evidence>